<dbReference type="FunFam" id="3.40.50.150:FF:000009">
    <property type="entry name" value="23S rRNA (Uracil(1939)-C(5))-methyltransferase RlmD"/>
    <property type="match status" value="1"/>
</dbReference>
<dbReference type="SUPFAM" id="SSF53335">
    <property type="entry name" value="S-adenosyl-L-methionine-dependent methyltransferases"/>
    <property type="match status" value="1"/>
</dbReference>
<keyword evidence="2 4" id="KW-0808">Transferase</keyword>
<evidence type="ECO:0000256" key="1">
    <source>
        <dbReference type="ARBA" id="ARBA00022603"/>
    </source>
</evidence>
<feature type="domain" description="TRAM" evidence="6">
    <location>
        <begin position="2"/>
        <end position="60"/>
    </location>
</feature>
<feature type="binding site" evidence="4">
    <location>
        <position position="299"/>
    </location>
    <ligand>
        <name>S-adenosyl-L-methionine</name>
        <dbReference type="ChEBI" id="CHEBI:59789"/>
    </ligand>
</feature>
<dbReference type="FunFam" id="2.40.50.1070:FF:000003">
    <property type="entry name" value="23S rRNA (Uracil-5-)-methyltransferase RumA"/>
    <property type="match status" value="1"/>
</dbReference>
<dbReference type="STRING" id="1121393.SAMN02745216_02728"/>
<dbReference type="PROSITE" id="PS50926">
    <property type="entry name" value="TRAM"/>
    <property type="match status" value="1"/>
</dbReference>
<feature type="binding site" evidence="4">
    <location>
        <position position="394"/>
    </location>
    <ligand>
        <name>S-adenosyl-L-methionine</name>
        <dbReference type="ChEBI" id="CHEBI:59789"/>
    </ligand>
</feature>
<dbReference type="Gene3D" id="3.40.50.150">
    <property type="entry name" value="Vaccinia Virus protein VP39"/>
    <property type="match status" value="1"/>
</dbReference>
<dbReference type="PROSITE" id="PS51687">
    <property type="entry name" value="SAM_MT_RNA_M5U"/>
    <property type="match status" value="1"/>
</dbReference>
<dbReference type="Pfam" id="PF05958">
    <property type="entry name" value="tRNA_U5-meth_tr"/>
    <property type="match status" value="1"/>
</dbReference>
<feature type="active site" description="Nucleophile" evidence="4">
    <location>
        <position position="421"/>
    </location>
</feature>
<proteinExistence type="inferred from homology"/>
<dbReference type="GO" id="GO:0001510">
    <property type="term" value="P:RNA methylation"/>
    <property type="evidence" value="ECO:0007669"/>
    <property type="project" value="UniProtKB-ARBA"/>
</dbReference>
<evidence type="ECO:0000256" key="5">
    <source>
        <dbReference type="PROSITE-ProRule" id="PRU10015"/>
    </source>
</evidence>
<evidence type="ECO:0000313" key="8">
    <source>
        <dbReference type="Proteomes" id="UP000183994"/>
    </source>
</evidence>
<feature type="active site" evidence="5">
    <location>
        <position position="421"/>
    </location>
</feature>
<dbReference type="PANTHER" id="PTHR11061">
    <property type="entry name" value="RNA M5U METHYLTRANSFERASE"/>
    <property type="match status" value="1"/>
</dbReference>
<dbReference type="SUPFAM" id="SSF50249">
    <property type="entry name" value="Nucleic acid-binding proteins"/>
    <property type="match status" value="1"/>
</dbReference>
<keyword evidence="8" id="KW-1185">Reference proteome</keyword>
<dbReference type="GO" id="GO:0006396">
    <property type="term" value="P:RNA processing"/>
    <property type="evidence" value="ECO:0007669"/>
    <property type="project" value="InterPro"/>
</dbReference>
<feature type="binding site" evidence="4">
    <location>
        <position position="328"/>
    </location>
    <ligand>
        <name>S-adenosyl-L-methionine</name>
        <dbReference type="ChEBI" id="CHEBI:59789"/>
    </ligand>
</feature>
<name>A0A1M6P187_9BACT</name>
<dbReference type="PROSITE" id="PS01230">
    <property type="entry name" value="TRMA_1"/>
    <property type="match status" value="1"/>
</dbReference>
<dbReference type="GO" id="GO:0008173">
    <property type="term" value="F:RNA methyltransferase activity"/>
    <property type="evidence" value="ECO:0007669"/>
    <property type="project" value="InterPro"/>
</dbReference>
<dbReference type="PROSITE" id="PS01231">
    <property type="entry name" value="TRMA_2"/>
    <property type="match status" value="1"/>
</dbReference>
<dbReference type="InterPro" id="IPR012340">
    <property type="entry name" value="NA-bd_OB-fold"/>
</dbReference>
<dbReference type="Proteomes" id="UP000183994">
    <property type="component" value="Unassembled WGS sequence"/>
</dbReference>
<dbReference type="InterPro" id="IPR002792">
    <property type="entry name" value="TRAM_dom"/>
</dbReference>
<accession>A0A1M6P187</accession>
<evidence type="ECO:0000256" key="4">
    <source>
        <dbReference type="PROSITE-ProRule" id="PRU01024"/>
    </source>
</evidence>
<dbReference type="Gene3D" id="2.40.50.1070">
    <property type="match status" value="1"/>
</dbReference>
<dbReference type="PANTHER" id="PTHR11061:SF30">
    <property type="entry name" value="TRNA (URACIL(54)-C(5))-METHYLTRANSFERASE"/>
    <property type="match status" value="1"/>
</dbReference>
<feature type="binding site" evidence="4">
    <location>
        <position position="349"/>
    </location>
    <ligand>
        <name>S-adenosyl-L-methionine</name>
        <dbReference type="ChEBI" id="CHEBI:59789"/>
    </ligand>
</feature>
<evidence type="ECO:0000256" key="2">
    <source>
        <dbReference type="ARBA" id="ARBA00022679"/>
    </source>
</evidence>
<dbReference type="InterPro" id="IPR010280">
    <property type="entry name" value="U5_MeTrfase_fam"/>
</dbReference>
<dbReference type="RefSeq" id="WP_073476675.1">
    <property type="nucleotide sequence ID" value="NZ_FQZU01000016.1"/>
</dbReference>
<dbReference type="Gene3D" id="2.40.50.140">
    <property type="entry name" value="Nucleic acid-binding proteins"/>
    <property type="match status" value="1"/>
</dbReference>
<sequence>MSVKKGQILNLSIEKTIFGGQGLCRVDGLAVFVEKTAPGDKVKARIIRKKKSFALARVEEILEPSPVRVQAPCPYSGMCGGCKWQFIDYEKQLEYKGQQVAESLHHIGGLENVPVHPVLGSELIYGYRNKMEFSCSDHRWLLPDEIAREEEVDRSFALGLHVPGTFHKVMDIEKCLLQTEDANGILQTVHAYMKESPLPAYGLKSHEGFWRFAVIRHSVARDEYLVNIVTSWEELPAVQPLADALAEKFPKVKAIVNNITNRKSGVAVGDTEICLKGRDYIMDSIGPWEYRVSANSFFQTNTRQAKNLYQTMEDYADLKGGERVLDLYSGAGTIPIWLSPKAGEVLGIEIVDVAVADARDNCERNKVDNCTFLVGDILETLDEVEHKPDVLVIDPPRSGMHGKVVKKVLAMAPPKMVYISCNPTTLARDLELLSETYSVEEVQPIDMFPHTHHIEAVARLVKK</sequence>
<dbReference type="GO" id="GO:0008757">
    <property type="term" value="F:S-adenosylmethionine-dependent methyltransferase activity"/>
    <property type="evidence" value="ECO:0007669"/>
    <property type="project" value="UniProtKB-ARBA"/>
</dbReference>
<evidence type="ECO:0000259" key="6">
    <source>
        <dbReference type="PROSITE" id="PS50926"/>
    </source>
</evidence>
<reference evidence="8" key="1">
    <citation type="submission" date="2016-11" db="EMBL/GenBank/DDBJ databases">
        <authorList>
            <person name="Varghese N."/>
            <person name="Submissions S."/>
        </authorList>
    </citation>
    <scope>NUCLEOTIDE SEQUENCE [LARGE SCALE GENOMIC DNA]</scope>
    <source>
        <strain evidence="8">DSM 16219</strain>
    </source>
</reference>
<dbReference type="CDD" id="cd02440">
    <property type="entry name" value="AdoMet_MTases"/>
    <property type="match status" value="1"/>
</dbReference>
<gene>
    <name evidence="7" type="ORF">SAMN02745216_02728</name>
</gene>
<comment type="similarity">
    <text evidence="4">Belongs to the class I-like SAM-binding methyltransferase superfamily. RNA M5U methyltransferase family.</text>
</comment>
<protein>
    <submittedName>
        <fullName evidence="7">23S rRNA m(5)U-1939 methyltransferase</fullName>
    </submittedName>
</protein>
<keyword evidence="3 4" id="KW-0949">S-adenosyl-L-methionine</keyword>
<dbReference type="InterPro" id="IPR030390">
    <property type="entry name" value="MeTrfase_TrmA_AS"/>
</dbReference>
<dbReference type="InterPro" id="IPR029063">
    <property type="entry name" value="SAM-dependent_MTases_sf"/>
</dbReference>
<dbReference type="Pfam" id="PF01938">
    <property type="entry name" value="TRAM"/>
    <property type="match status" value="1"/>
</dbReference>
<evidence type="ECO:0000313" key="7">
    <source>
        <dbReference type="EMBL" id="SHK01674.1"/>
    </source>
</evidence>
<dbReference type="InterPro" id="IPR030391">
    <property type="entry name" value="MeTrfase_TrmA_CS"/>
</dbReference>
<dbReference type="OrthoDB" id="9804590at2"/>
<organism evidence="7 8">
    <name type="scientific">Desulfatibacillum alkenivorans DSM 16219</name>
    <dbReference type="NCBI Taxonomy" id="1121393"/>
    <lineage>
        <taxon>Bacteria</taxon>
        <taxon>Pseudomonadati</taxon>
        <taxon>Thermodesulfobacteriota</taxon>
        <taxon>Desulfobacteria</taxon>
        <taxon>Desulfobacterales</taxon>
        <taxon>Desulfatibacillaceae</taxon>
        <taxon>Desulfatibacillum</taxon>
    </lineage>
</organism>
<keyword evidence="1 4" id="KW-0489">Methyltransferase</keyword>
<evidence type="ECO:0000256" key="3">
    <source>
        <dbReference type="ARBA" id="ARBA00022691"/>
    </source>
</evidence>
<dbReference type="EMBL" id="FQZU01000016">
    <property type="protein sequence ID" value="SHK01674.1"/>
    <property type="molecule type" value="Genomic_DNA"/>
</dbReference>
<dbReference type="AlphaFoldDB" id="A0A1M6P187"/>
<dbReference type="NCBIfam" id="TIGR00479">
    <property type="entry name" value="rumA"/>
    <property type="match status" value="1"/>
</dbReference>